<protein>
    <recommendedName>
        <fullName evidence="3">DUF2274 domain-containing protein</fullName>
    </recommendedName>
</protein>
<dbReference type="InterPro" id="IPR018733">
    <property type="entry name" value="DUF2274"/>
</dbReference>
<name>A0AA86GPF9_9SPHN</name>
<dbReference type="Pfam" id="PF10038">
    <property type="entry name" value="DUF2274"/>
    <property type="match status" value="1"/>
</dbReference>
<dbReference type="RefSeq" id="WP_067185306.1">
    <property type="nucleotide sequence ID" value="NZ_CP012199.1"/>
</dbReference>
<dbReference type="Proteomes" id="UP000058599">
    <property type="component" value="Chromosome"/>
</dbReference>
<reference evidence="1 2" key="1">
    <citation type="journal article" date="2016" name="BMC Genomics">
        <title>Genomic analysis of the nitrate-respiring Sphingopyxis granuli (formerly Sphingomonas macrogoltabida) strain TFA.</title>
        <authorList>
            <person name="Garcia-Romero I."/>
            <person name="Perez-Pulido A.J."/>
            <person name="Gonzalez-Flores Y.E."/>
            <person name="Reyes-Ramirez F."/>
            <person name="Santero E."/>
            <person name="Floriano B."/>
        </authorList>
    </citation>
    <scope>NUCLEOTIDE SEQUENCE [LARGE SCALE GENOMIC DNA]</scope>
    <source>
        <strain evidence="1 2">TFA</strain>
    </source>
</reference>
<accession>A0AA86GPF9</accession>
<evidence type="ECO:0000313" key="2">
    <source>
        <dbReference type="Proteomes" id="UP000058599"/>
    </source>
</evidence>
<evidence type="ECO:0008006" key="3">
    <source>
        <dbReference type="Google" id="ProtNLM"/>
    </source>
</evidence>
<dbReference type="EMBL" id="CP012199">
    <property type="protein sequence ID" value="AMG75515.1"/>
    <property type="molecule type" value="Genomic_DNA"/>
</dbReference>
<proteinExistence type="predicted"/>
<dbReference type="KEGG" id="sgi:SGRAN_3172"/>
<keyword evidence="2" id="KW-1185">Reference proteome</keyword>
<sequence>MSKLRLGPIVDEKPVKLMIELPGSLHRELVEYAAVHARTNGLSEPLTPERIAVPMIERFIATDRGFAAARRQR</sequence>
<gene>
    <name evidence="1" type="ORF">SGRAN_3172</name>
</gene>
<dbReference type="AlphaFoldDB" id="A0AA86GPF9"/>
<evidence type="ECO:0000313" key="1">
    <source>
        <dbReference type="EMBL" id="AMG75515.1"/>
    </source>
</evidence>
<organism evidence="1 2">
    <name type="scientific">Sphingopyxis granuli</name>
    <dbReference type="NCBI Taxonomy" id="267128"/>
    <lineage>
        <taxon>Bacteria</taxon>
        <taxon>Pseudomonadati</taxon>
        <taxon>Pseudomonadota</taxon>
        <taxon>Alphaproteobacteria</taxon>
        <taxon>Sphingomonadales</taxon>
        <taxon>Sphingomonadaceae</taxon>
        <taxon>Sphingopyxis</taxon>
    </lineage>
</organism>